<evidence type="ECO:0000256" key="2">
    <source>
        <dbReference type="ARBA" id="ARBA00022475"/>
    </source>
</evidence>
<keyword evidence="9" id="KW-1185">Reference proteome</keyword>
<evidence type="ECO:0000256" key="1">
    <source>
        <dbReference type="ARBA" id="ARBA00004651"/>
    </source>
</evidence>
<keyword evidence="4 6" id="KW-1133">Transmembrane helix</keyword>
<organism evidence="8 9">
    <name type="scientific">Rhodococcus pseudokoreensis</name>
    <dbReference type="NCBI Taxonomy" id="2811421"/>
    <lineage>
        <taxon>Bacteria</taxon>
        <taxon>Bacillati</taxon>
        <taxon>Actinomycetota</taxon>
        <taxon>Actinomycetes</taxon>
        <taxon>Mycobacteriales</taxon>
        <taxon>Nocardiaceae</taxon>
        <taxon>Rhodococcus</taxon>
    </lineage>
</organism>
<dbReference type="InterPro" id="IPR018076">
    <property type="entry name" value="T2SS_GspF_dom"/>
</dbReference>
<dbReference type="RefSeq" id="WP_206003882.1">
    <property type="nucleotide sequence ID" value="NZ_CP070614.1"/>
</dbReference>
<feature type="transmembrane region" description="Helical" evidence="6">
    <location>
        <begin position="124"/>
        <end position="141"/>
    </location>
</feature>
<evidence type="ECO:0000256" key="6">
    <source>
        <dbReference type="SAM" id="Phobius"/>
    </source>
</evidence>
<sequence length="303" mass="32234">MSITTQAALLGLILCLGLICLVLRFAPARASLKEAMTHLTGEGAHLQINTPTTDYSDFRSRVGTRLYPHTIDIDWIKIPTTDLAVLRMSVPRFLGEKALTALIGLALPPIAHTLLITAGINLPWSLPVIGSLALAAALFFAPDLEIKNKANAAREEFARSLGAYIEFVVLNRTGGVGAVQSLERAAAVGDSWVFRRIDEELQKAQRTGRAPWGQLERLATDLNLPDLADLVDIMTLTGEHGASVSETLSANASSLRNAILSKELGKAGSATEKLHAPLATLGIIFMALLTVAAIGNIFLAGGV</sequence>
<name>A0A974ZQW1_9NOCA</name>
<evidence type="ECO:0000256" key="3">
    <source>
        <dbReference type="ARBA" id="ARBA00022692"/>
    </source>
</evidence>
<evidence type="ECO:0000256" key="5">
    <source>
        <dbReference type="ARBA" id="ARBA00023136"/>
    </source>
</evidence>
<evidence type="ECO:0000256" key="4">
    <source>
        <dbReference type="ARBA" id="ARBA00022989"/>
    </source>
</evidence>
<feature type="transmembrane region" description="Helical" evidence="6">
    <location>
        <begin position="6"/>
        <end position="26"/>
    </location>
</feature>
<protein>
    <submittedName>
        <fullName evidence="8">Type II secretion system F family protein</fullName>
    </submittedName>
</protein>
<evidence type="ECO:0000313" key="9">
    <source>
        <dbReference type="Proteomes" id="UP000662986"/>
    </source>
</evidence>
<feature type="transmembrane region" description="Helical" evidence="6">
    <location>
        <begin position="278"/>
        <end position="299"/>
    </location>
</feature>
<dbReference type="PANTHER" id="PTHR35007">
    <property type="entry name" value="INTEGRAL MEMBRANE PROTEIN-RELATED"/>
    <property type="match status" value="1"/>
</dbReference>
<keyword evidence="8" id="KW-0614">Plasmid</keyword>
<keyword evidence="5 6" id="KW-0472">Membrane</keyword>
<accession>A0A974ZQW1</accession>
<keyword evidence="3 6" id="KW-0812">Transmembrane</keyword>
<dbReference type="Pfam" id="PF00482">
    <property type="entry name" value="T2SSF"/>
    <property type="match status" value="1"/>
</dbReference>
<dbReference type="Proteomes" id="UP000662986">
    <property type="component" value="Plasmid unnamed5"/>
</dbReference>
<reference evidence="8 9" key="1">
    <citation type="journal article" date="2021" name="Microbiol. Resour. Announc.">
        <title>Complete Genome Sequences of Two Rhodococcus sp. Strains with Large and Linear Chromosomes, Isolated from Apple Rhizosphere.</title>
        <authorList>
            <person name="Benning S."/>
            <person name="Brugnone N."/>
            <person name="Siani R."/>
            <person name="Kublik S."/>
            <person name="Schloter M."/>
            <person name="Rad V."/>
        </authorList>
    </citation>
    <scope>NUCLEOTIDE SEQUENCE [LARGE SCALE GENOMIC DNA]</scope>
    <source>
        <strain evidence="8 9">R79</strain>
    </source>
</reference>
<dbReference type="PANTHER" id="PTHR35007:SF1">
    <property type="entry name" value="PILUS ASSEMBLY PROTEIN"/>
    <property type="match status" value="1"/>
</dbReference>
<keyword evidence="2" id="KW-1003">Cell membrane</keyword>
<reference evidence="8 9" key="2">
    <citation type="journal article" date="2022" name="Arch. Microbiol.">
        <title>Rhodococcus pseudokoreensis sp. nov. isolated from the rhizosphere of young M26 apple rootstocks.</title>
        <authorList>
            <person name="Kampfer P."/>
            <person name="Glaeser S.P."/>
            <person name="Blom J."/>
            <person name="Wolf J."/>
            <person name="Benning S."/>
            <person name="Schloter M."/>
            <person name="Neumann-Schaal M."/>
        </authorList>
    </citation>
    <scope>NUCLEOTIDE SEQUENCE [LARGE SCALE GENOMIC DNA]</scope>
    <source>
        <strain evidence="8 9">R79</strain>
    </source>
</reference>
<gene>
    <name evidence="8" type="ORF">JWS13_00055</name>
</gene>
<dbReference type="EMBL" id="CP070614">
    <property type="protein sequence ID" value="QSE87145.1"/>
    <property type="molecule type" value="Genomic_DNA"/>
</dbReference>
<feature type="transmembrane region" description="Helical" evidence="6">
    <location>
        <begin position="98"/>
        <end position="118"/>
    </location>
</feature>
<feature type="domain" description="Type II secretion system protein GspF" evidence="7">
    <location>
        <begin position="172"/>
        <end position="290"/>
    </location>
</feature>
<geneLocation type="plasmid" evidence="8 9">
    <name>unnamed5</name>
</geneLocation>
<evidence type="ECO:0000313" key="8">
    <source>
        <dbReference type="EMBL" id="QSE87145.1"/>
    </source>
</evidence>
<evidence type="ECO:0000259" key="7">
    <source>
        <dbReference type="Pfam" id="PF00482"/>
    </source>
</evidence>
<proteinExistence type="predicted"/>
<comment type="subcellular location">
    <subcellularLocation>
        <location evidence="1">Cell membrane</location>
        <topology evidence="1">Multi-pass membrane protein</topology>
    </subcellularLocation>
</comment>